<protein>
    <recommendedName>
        <fullName evidence="3">WSC domain-containing protein</fullName>
    </recommendedName>
</protein>
<reference evidence="4 5" key="1">
    <citation type="submission" date="2012-10" db="EMBL/GenBank/DDBJ databases">
        <title>Genome sequencing and analysis of entomopathogenic fungi Beauveria bassiana D1-5.</title>
        <authorList>
            <person name="Li Q."/>
            <person name="Wang L."/>
            <person name="Zhang Z."/>
            <person name="Wang Q."/>
            <person name="Ren J."/>
            <person name="Wang M."/>
            <person name="Xu W."/>
            <person name="Wang J."/>
            <person name="Lu Y."/>
            <person name="Du Q."/>
            <person name="Sun Z."/>
        </authorList>
    </citation>
    <scope>NUCLEOTIDE SEQUENCE [LARGE SCALE GENOMIC DNA]</scope>
    <source>
        <strain evidence="4 5">D1-5</strain>
    </source>
</reference>
<proteinExistence type="predicted"/>
<dbReference type="OrthoDB" id="5106279at2759"/>
<feature type="region of interest" description="Disordered" evidence="1">
    <location>
        <begin position="233"/>
        <end position="256"/>
    </location>
</feature>
<keyword evidence="2" id="KW-0732">Signal</keyword>
<evidence type="ECO:0000313" key="5">
    <source>
        <dbReference type="Proteomes" id="UP000030106"/>
    </source>
</evidence>
<sequence>MVAIPLLVISWVLGAFAQSPHSIPGFQYTGCSSIDLSCFGDPIIFPDGCVTPEACQKACEGFQFAALLNEECRCGNDPAAISSQDESMCDHFCENNPLVGCCGNSCPNENPGIANVYGKEPVLAQYTAATNAATTKSSSSLSTAAPVSSQLITPAGPAPEPQSRSSALATSQSAATLSSEPCQPSQPSQYQTAEGPAPEPQAYSTSAVDALQITAPGPSGSVPAVPQYETTMSAKAAPTNKPYGESPVPSQVPGSDSASVCLPSFSSIGGLAIIAVMMM</sequence>
<gene>
    <name evidence="4" type="ORF">BBAD15_g1346</name>
</gene>
<dbReference type="eggNOG" id="ENOG502SDAK">
    <property type="taxonomic scope" value="Eukaryota"/>
</dbReference>
<comment type="caution">
    <text evidence="4">The sequence shown here is derived from an EMBL/GenBank/DDBJ whole genome shotgun (WGS) entry which is preliminary data.</text>
</comment>
<feature type="domain" description="WSC" evidence="3">
    <location>
        <begin position="25"/>
        <end position="113"/>
    </location>
</feature>
<accession>A0A0A2VYB9</accession>
<evidence type="ECO:0000256" key="1">
    <source>
        <dbReference type="SAM" id="MobiDB-lite"/>
    </source>
</evidence>
<evidence type="ECO:0000313" key="4">
    <source>
        <dbReference type="EMBL" id="KGQ12911.1"/>
    </source>
</evidence>
<dbReference type="Proteomes" id="UP000030106">
    <property type="component" value="Unassembled WGS sequence"/>
</dbReference>
<feature type="compositionally biased region" description="Low complexity" evidence="1">
    <location>
        <begin position="135"/>
        <end position="149"/>
    </location>
</feature>
<name>A0A0A2VYB9_BEABA</name>
<feature type="region of interest" description="Disordered" evidence="1">
    <location>
        <begin position="135"/>
        <end position="204"/>
    </location>
</feature>
<feature type="chain" id="PRO_5001995844" description="WSC domain-containing protein" evidence="2">
    <location>
        <begin position="18"/>
        <end position="279"/>
    </location>
</feature>
<feature type="compositionally biased region" description="Low complexity" evidence="1">
    <location>
        <begin position="162"/>
        <end position="191"/>
    </location>
</feature>
<dbReference type="AlphaFoldDB" id="A0A0A2VYB9"/>
<evidence type="ECO:0000256" key="2">
    <source>
        <dbReference type="SAM" id="SignalP"/>
    </source>
</evidence>
<dbReference type="PROSITE" id="PS51212">
    <property type="entry name" value="WSC"/>
    <property type="match status" value="1"/>
</dbReference>
<dbReference type="SMART" id="SM00321">
    <property type="entry name" value="WSC"/>
    <property type="match status" value="1"/>
</dbReference>
<dbReference type="EMBL" id="ANFO01000076">
    <property type="protein sequence ID" value="KGQ12911.1"/>
    <property type="molecule type" value="Genomic_DNA"/>
</dbReference>
<evidence type="ECO:0000259" key="3">
    <source>
        <dbReference type="PROSITE" id="PS51212"/>
    </source>
</evidence>
<dbReference type="InterPro" id="IPR002889">
    <property type="entry name" value="WSC_carb-bd"/>
</dbReference>
<feature type="signal peptide" evidence="2">
    <location>
        <begin position="1"/>
        <end position="17"/>
    </location>
</feature>
<dbReference type="HOGENOM" id="CLU_066269_0_0_1"/>
<organism evidence="4 5">
    <name type="scientific">Beauveria bassiana D1-5</name>
    <dbReference type="NCBI Taxonomy" id="1245745"/>
    <lineage>
        <taxon>Eukaryota</taxon>
        <taxon>Fungi</taxon>
        <taxon>Dikarya</taxon>
        <taxon>Ascomycota</taxon>
        <taxon>Pezizomycotina</taxon>
        <taxon>Sordariomycetes</taxon>
        <taxon>Hypocreomycetidae</taxon>
        <taxon>Hypocreales</taxon>
        <taxon>Cordycipitaceae</taxon>
        <taxon>Beauveria</taxon>
    </lineage>
</organism>
<dbReference type="STRING" id="1245745.A0A0A2VYB9"/>